<accession>A0A9N9SJB5</accession>
<evidence type="ECO:0000256" key="2">
    <source>
        <dbReference type="ARBA" id="ARBA00006432"/>
    </source>
</evidence>
<evidence type="ECO:0000256" key="3">
    <source>
        <dbReference type="ARBA" id="ARBA00022598"/>
    </source>
</evidence>
<evidence type="ECO:0000256" key="1">
    <source>
        <dbReference type="ARBA" id="ARBA00004275"/>
    </source>
</evidence>
<keyword evidence="8" id="KW-1185">Reference proteome</keyword>
<proteinExistence type="inferred from homology"/>
<dbReference type="Gene3D" id="3.30.300.30">
    <property type="match status" value="1"/>
</dbReference>
<dbReference type="InterPro" id="IPR045851">
    <property type="entry name" value="AMP-bd_C_sf"/>
</dbReference>
<name>A0A9N9SJB5_PHACE</name>
<protein>
    <submittedName>
        <fullName evidence="7">Uncharacterized protein</fullName>
    </submittedName>
</protein>
<evidence type="ECO:0000259" key="5">
    <source>
        <dbReference type="Pfam" id="PF00501"/>
    </source>
</evidence>
<dbReference type="AlphaFoldDB" id="A0A9N9SJB5"/>
<dbReference type="InterPro" id="IPR025110">
    <property type="entry name" value="AMP-bd_C"/>
</dbReference>
<evidence type="ECO:0000259" key="6">
    <source>
        <dbReference type="Pfam" id="PF13193"/>
    </source>
</evidence>
<sequence length="537" mass="60400">MVRGKILCGGKSDFERVQKGVGEYFFEMAQKHQEKIFQIDGRTKEEETYSSVHQRSIRLASHLQKLGVTPDDIVVTCLKMTMDTVIPHIATTYLGAKFAALDIIQTEKDWTHCIGLVKPKLVFVDEDHLRKIEKCLKSLGIEPIIIVDGKSDCHTVFADLMKPSVEDVTFSPQIVEECHATAAIFFSSGTTGLPKAMCLSHFSFINKTISYFTMDICNPKVILAYSSFYWITGMEILTRMFFSGGCRIIAPSFHPEEAIRMIEEFKVTYCIINPACLKSIIDLDNATKYDTSSLHHLSTGGSPVKPNDLLDMRKLFKHSHVTIGYGCSETAGILTCFDFTRDRDVLDNVKSVGRCMKEVEIKVVDDLTRQPLGPNQDGEIWVRTPYLMNGYLNDETPSRLDEEGFLKTGDRGYYDADECFYIVGRSDDIFKYGVVKVDPDRWESVLAEHPAVREVGVFGIPHGSDGYLPAACIVLKDNVDATEKGIEDFFIGKMTLEHRIAGGIKFVDSLPRTPTAKLKRCELIELFNRTTPNQAEQ</sequence>
<dbReference type="Pfam" id="PF00501">
    <property type="entry name" value="AMP-binding"/>
    <property type="match status" value="1"/>
</dbReference>
<comment type="similarity">
    <text evidence="2">Belongs to the ATP-dependent AMP-binding enzyme family.</text>
</comment>
<dbReference type="InterPro" id="IPR042099">
    <property type="entry name" value="ANL_N_sf"/>
</dbReference>
<dbReference type="Pfam" id="PF13193">
    <property type="entry name" value="AMP-binding_C"/>
    <property type="match status" value="1"/>
</dbReference>
<dbReference type="GO" id="GO:0005777">
    <property type="term" value="C:peroxisome"/>
    <property type="evidence" value="ECO:0007669"/>
    <property type="project" value="UniProtKB-SubCell"/>
</dbReference>
<gene>
    <name evidence="7" type="ORF">PHAECO_LOCUS6537</name>
</gene>
<keyword evidence="4" id="KW-0576">Peroxisome</keyword>
<feature type="domain" description="AMP-binding enzyme C-terminal" evidence="6">
    <location>
        <begin position="443"/>
        <end position="517"/>
    </location>
</feature>
<dbReference type="PANTHER" id="PTHR24096">
    <property type="entry name" value="LONG-CHAIN-FATTY-ACID--COA LIGASE"/>
    <property type="match status" value="1"/>
</dbReference>
<dbReference type="GO" id="GO:0016405">
    <property type="term" value="F:CoA-ligase activity"/>
    <property type="evidence" value="ECO:0007669"/>
    <property type="project" value="TreeGrafter"/>
</dbReference>
<dbReference type="SUPFAM" id="SSF56801">
    <property type="entry name" value="Acetyl-CoA synthetase-like"/>
    <property type="match status" value="1"/>
</dbReference>
<dbReference type="PANTHER" id="PTHR24096:SF149">
    <property type="entry name" value="AMP-BINDING DOMAIN-CONTAINING PROTEIN-RELATED"/>
    <property type="match status" value="1"/>
</dbReference>
<dbReference type="InterPro" id="IPR020845">
    <property type="entry name" value="AMP-binding_CS"/>
</dbReference>
<organism evidence="7 8">
    <name type="scientific">Phaedon cochleariae</name>
    <name type="common">Mustard beetle</name>
    <dbReference type="NCBI Taxonomy" id="80249"/>
    <lineage>
        <taxon>Eukaryota</taxon>
        <taxon>Metazoa</taxon>
        <taxon>Ecdysozoa</taxon>
        <taxon>Arthropoda</taxon>
        <taxon>Hexapoda</taxon>
        <taxon>Insecta</taxon>
        <taxon>Pterygota</taxon>
        <taxon>Neoptera</taxon>
        <taxon>Endopterygota</taxon>
        <taxon>Coleoptera</taxon>
        <taxon>Polyphaga</taxon>
        <taxon>Cucujiformia</taxon>
        <taxon>Chrysomeloidea</taxon>
        <taxon>Chrysomelidae</taxon>
        <taxon>Chrysomelinae</taxon>
        <taxon>Chrysomelini</taxon>
        <taxon>Phaedon</taxon>
    </lineage>
</organism>
<evidence type="ECO:0000256" key="4">
    <source>
        <dbReference type="ARBA" id="ARBA00023140"/>
    </source>
</evidence>
<dbReference type="InterPro" id="IPR000873">
    <property type="entry name" value="AMP-dep_synth/lig_dom"/>
</dbReference>
<evidence type="ECO:0000313" key="8">
    <source>
        <dbReference type="Proteomes" id="UP001153737"/>
    </source>
</evidence>
<keyword evidence="3" id="KW-0436">Ligase</keyword>
<dbReference type="Gene3D" id="3.40.50.12780">
    <property type="entry name" value="N-terminal domain of ligase-like"/>
    <property type="match status" value="1"/>
</dbReference>
<reference evidence="7" key="2">
    <citation type="submission" date="2022-10" db="EMBL/GenBank/DDBJ databases">
        <authorList>
            <consortium name="ENA_rothamsted_submissions"/>
            <consortium name="culmorum"/>
            <person name="King R."/>
        </authorList>
    </citation>
    <scope>NUCLEOTIDE SEQUENCE</scope>
</reference>
<dbReference type="EMBL" id="OU896708">
    <property type="protein sequence ID" value="CAG9819258.1"/>
    <property type="molecule type" value="Genomic_DNA"/>
</dbReference>
<feature type="domain" description="AMP-dependent synthetase/ligase" evidence="5">
    <location>
        <begin position="26"/>
        <end position="392"/>
    </location>
</feature>
<evidence type="ECO:0000313" key="7">
    <source>
        <dbReference type="EMBL" id="CAG9819258.1"/>
    </source>
</evidence>
<reference evidence="7" key="1">
    <citation type="submission" date="2022-01" db="EMBL/GenBank/DDBJ databases">
        <authorList>
            <person name="King R."/>
        </authorList>
    </citation>
    <scope>NUCLEOTIDE SEQUENCE</scope>
</reference>
<dbReference type="Proteomes" id="UP001153737">
    <property type="component" value="Chromosome 2"/>
</dbReference>
<comment type="subcellular location">
    <subcellularLocation>
        <location evidence="1">Peroxisome</location>
    </subcellularLocation>
</comment>
<dbReference type="PROSITE" id="PS00455">
    <property type="entry name" value="AMP_BINDING"/>
    <property type="match status" value="1"/>
</dbReference>
<dbReference type="OrthoDB" id="10253869at2759"/>